<dbReference type="InterPro" id="IPR016032">
    <property type="entry name" value="Sig_transdc_resp-reg_C-effctor"/>
</dbReference>
<dbReference type="AlphaFoldDB" id="A0A9J6PCQ4"/>
<dbReference type="SMART" id="SM00421">
    <property type="entry name" value="HTH_LUXR"/>
    <property type="match status" value="1"/>
</dbReference>
<dbReference type="Proteomes" id="UP001055804">
    <property type="component" value="Unassembled WGS sequence"/>
</dbReference>
<feature type="domain" description="HTH luxR-type" evidence="1">
    <location>
        <begin position="305"/>
        <end position="362"/>
    </location>
</feature>
<dbReference type="InterPro" id="IPR000792">
    <property type="entry name" value="Tscrpt_reg_LuxR_C"/>
</dbReference>
<organism evidence="2 3">
    <name type="scientific">Futiania mangrovi</name>
    <dbReference type="NCBI Taxonomy" id="2959716"/>
    <lineage>
        <taxon>Bacteria</taxon>
        <taxon>Pseudomonadati</taxon>
        <taxon>Pseudomonadota</taxon>
        <taxon>Alphaproteobacteria</taxon>
        <taxon>Futianiales</taxon>
        <taxon>Futianiaceae</taxon>
        <taxon>Futiania</taxon>
    </lineage>
</organism>
<accession>A0A9J6PCQ4</accession>
<comment type="caution">
    <text evidence="2">The sequence shown here is derived from an EMBL/GenBank/DDBJ whole genome shotgun (WGS) entry which is preliminary data.</text>
</comment>
<dbReference type="EMBL" id="JAMZFT010000002">
    <property type="protein sequence ID" value="MCP1337125.1"/>
    <property type="molecule type" value="Genomic_DNA"/>
</dbReference>
<dbReference type="RefSeq" id="WP_269333058.1">
    <property type="nucleotide sequence ID" value="NZ_JAMZFT010000002.1"/>
</dbReference>
<evidence type="ECO:0000313" key="2">
    <source>
        <dbReference type="EMBL" id="MCP1337125.1"/>
    </source>
</evidence>
<reference evidence="2" key="1">
    <citation type="submission" date="2022-06" db="EMBL/GenBank/DDBJ databases">
        <title>Isolation and Genomics of Futiania mangrovii gen. nov., sp. nov., a Rare and Metabolically-versatile member in the Class Alphaproteobacteria.</title>
        <authorList>
            <person name="Liu L."/>
            <person name="Huang W.-C."/>
            <person name="Pan J."/>
            <person name="Li J."/>
            <person name="Huang Y."/>
            <person name="Du H."/>
            <person name="Liu Y."/>
            <person name="Li M."/>
        </authorList>
    </citation>
    <scope>NUCLEOTIDE SEQUENCE</scope>
    <source>
        <strain evidence="2">FT118</strain>
    </source>
</reference>
<dbReference type="Gene3D" id="1.10.10.10">
    <property type="entry name" value="Winged helix-like DNA-binding domain superfamily/Winged helix DNA-binding domain"/>
    <property type="match status" value="1"/>
</dbReference>
<keyword evidence="3" id="KW-1185">Reference proteome</keyword>
<evidence type="ECO:0000259" key="1">
    <source>
        <dbReference type="SMART" id="SM00421"/>
    </source>
</evidence>
<dbReference type="GO" id="GO:0003677">
    <property type="term" value="F:DNA binding"/>
    <property type="evidence" value="ECO:0007669"/>
    <property type="project" value="InterPro"/>
</dbReference>
<sequence>MAASPPAELIARIYDTVIDEGWSALAGDLARTFHGAQAALIHQETRTGTATVRAHAVAVPEDTVHAYEAYYAPLSPLFAYFKSVPLGLAYTDADYPDQQAYERSEIYNDFYLPLESVHLLGIDLERSGDRSTYMIVRRGRRAGHFTRAERDRLASLGPHLVKALRLHRIIGRMARTEAVLDALLDRLAGAVILLGHDGRVLRANADAAALLSAGDGLRLSHGRLRCDRPVDTSRLDALLAGQARPGRGPDSAIVSIARDRTGTPLLAEALPLPPSIGEGTRRPAVLLRLFEPRPAAPDPALIAACLGLTPAEALLTAALCRGDSPAAHAGKAGIALHTARTLLKNAMAKTDTHRQAELVSLALSLAQGIRRT</sequence>
<dbReference type="SUPFAM" id="SSF46894">
    <property type="entry name" value="C-terminal effector domain of the bipartite response regulators"/>
    <property type="match status" value="1"/>
</dbReference>
<dbReference type="InterPro" id="IPR036388">
    <property type="entry name" value="WH-like_DNA-bd_sf"/>
</dbReference>
<gene>
    <name evidence="2" type="ORF">NJQ99_11935</name>
</gene>
<dbReference type="GO" id="GO:0006355">
    <property type="term" value="P:regulation of DNA-templated transcription"/>
    <property type="evidence" value="ECO:0007669"/>
    <property type="project" value="InterPro"/>
</dbReference>
<proteinExistence type="predicted"/>
<protein>
    <recommendedName>
        <fullName evidence="1">HTH luxR-type domain-containing protein</fullName>
    </recommendedName>
</protein>
<name>A0A9J6PCQ4_9PROT</name>
<evidence type="ECO:0000313" key="3">
    <source>
        <dbReference type="Proteomes" id="UP001055804"/>
    </source>
</evidence>